<keyword evidence="4" id="KW-1185">Reference proteome</keyword>
<evidence type="ECO:0000313" key="4">
    <source>
        <dbReference type="Proteomes" id="UP000011723"/>
    </source>
</evidence>
<evidence type="ECO:0000259" key="2">
    <source>
        <dbReference type="Pfam" id="PF25583"/>
    </source>
</evidence>
<evidence type="ECO:0000259" key="1">
    <source>
        <dbReference type="Pfam" id="PF13280"/>
    </source>
</evidence>
<dbReference type="eggNOG" id="COG2378">
    <property type="taxonomic scope" value="Bacteria"/>
</dbReference>
<dbReference type="Pfam" id="PF13280">
    <property type="entry name" value="WYL"/>
    <property type="match status" value="1"/>
</dbReference>
<dbReference type="InterPro" id="IPR051534">
    <property type="entry name" value="CBASS_pafABC_assoc_protein"/>
</dbReference>
<reference evidence="3 4" key="1">
    <citation type="journal article" date="2012" name="Stand. Genomic Sci.">
        <title>Genome sequence of the halotolerant bacterium Corynebacterium halotolerans type strain YIM 70093(T) (= DSM 44683(T)).</title>
        <authorList>
            <person name="Ruckert C."/>
            <person name="Albersmeier A."/>
            <person name="Al-Dilaimi A."/>
            <person name="Niehaus K."/>
            <person name="Szczepanowski R."/>
            <person name="Kalinowski J."/>
        </authorList>
    </citation>
    <scope>NUCLEOTIDE SEQUENCE [LARGE SCALE GENOMIC DNA]</scope>
    <source>
        <strain evidence="3">YIM 70093</strain>
    </source>
</reference>
<evidence type="ECO:0000313" key="3">
    <source>
        <dbReference type="EMBL" id="AGF72468.1"/>
    </source>
</evidence>
<organism evidence="3 4">
    <name type="scientific">Corynebacterium halotolerans YIM 70093 = DSM 44683</name>
    <dbReference type="NCBI Taxonomy" id="1121362"/>
    <lineage>
        <taxon>Bacteria</taxon>
        <taxon>Bacillati</taxon>
        <taxon>Actinomycetota</taxon>
        <taxon>Actinomycetes</taxon>
        <taxon>Mycobacteriales</taxon>
        <taxon>Corynebacteriaceae</taxon>
        <taxon>Corynebacterium</taxon>
    </lineage>
</organism>
<dbReference type="STRING" id="1121362.A605_07330"/>
<gene>
    <name evidence="3" type="ORF">A605_07330</name>
</gene>
<feature type="domain" description="WCX" evidence="2">
    <location>
        <begin position="248"/>
        <end position="315"/>
    </location>
</feature>
<dbReference type="OrthoDB" id="3268930at2"/>
<name>M1NM81_9CORY</name>
<dbReference type="PROSITE" id="PS52050">
    <property type="entry name" value="WYL"/>
    <property type="match status" value="1"/>
</dbReference>
<dbReference type="Proteomes" id="UP000011723">
    <property type="component" value="Chromosome"/>
</dbReference>
<accession>M1NM81</accession>
<dbReference type="PANTHER" id="PTHR34580:SF3">
    <property type="entry name" value="PROTEIN PAFB"/>
    <property type="match status" value="1"/>
</dbReference>
<sequence length="318" mass="34999">MSGRTDAAIRRLTNLAFAFLGADQRGRRFLTPDWIRTHVPGYGDRADAAFTKQLGRDITTLRRAGVPVEAVQAETGTLYRLQVDDYELPAVTFTPEEAAVLGLAGEMGQAGELAVFARSGWTKLAASGATRDLSEAPVFTSTTDLTRLSSSLLTDVMTTTRHKLRIVFDYLPTPTAQPQRRVMDPWGLVLLNDRVYLVGWDVDRAAPRCFRVLRIRGIRRSKDPATHTEPTAPLQEIVEQALRHGRRLVDAVVRVTQGRAGELVDAGETRGDGTVVLRDVDRDWLVRTAAGFAPDAVVVEPADVRGQVTALLEEAMKR</sequence>
<dbReference type="InterPro" id="IPR026881">
    <property type="entry name" value="WYL_dom"/>
</dbReference>
<dbReference type="KEGG" id="chn:A605_07330"/>
<dbReference type="HOGENOM" id="CLU_041141_3_0_11"/>
<dbReference type="PATRIC" id="fig|1121362.3.peg.1478"/>
<dbReference type="RefSeq" id="WP_015400887.1">
    <property type="nucleotide sequence ID" value="NC_020302.1"/>
</dbReference>
<dbReference type="InterPro" id="IPR057727">
    <property type="entry name" value="WCX_dom"/>
</dbReference>
<dbReference type="Pfam" id="PF25583">
    <property type="entry name" value="WCX"/>
    <property type="match status" value="1"/>
</dbReference>
<proteinExistence type="predicted"/>
<feature type="domain" description="WYL" evidence="1">
    <location>
        <begin position="153"/>
        <end position="219"/>
    </location>
</feature>
<dbReference type="PANTHER" id="PTHR34580">
    <property type="match status" value="1"/>
</dbReference>
<dbReference type="AlphaFoldDB" id="M1NM81"/>
<protein>
    <submittedName>
        <fullName evidence="3">Uncharacterized protein</fullName>
    </submittedName>
</protein>
<dbReference type="EMBL" id="CP003697">
    <property type="protein sequence ID" value="AGF72468.1"/>
    <property type="molecule type" value="Genomic_DNA"/>
</dbReference>